<keyword evidence="1 3" id="KW-0853">WD repeat</keyword>
<dbReference type="PANTHER" id="PTHR19879">
    <property type="entry name" value="TRANSCRIPTION INITIATION FACTOR TFIID"/>
    <property type="match status" value="1"/>
</dbReference>
<dbReference type="PANTHER" id="PTHR19879:SF9">
    <property type="entry name" value="TRANSCRIPTION INITIATION FACTOR TFIID SUBUNIT 5"/>
    <property type="match status" value="1"/>
</dbReference>
<dbReference type="AlphaFoldDB" id="A0A813LP09"/>
<dbReference type="InterPro" id="IPR019775">
    <property type="entry name" value="WD40_repeat_CS"/>
</dbReference>
<dbReference type="InterPro" id="IPR001680">
    <property type="entry name" value="WD40_rpt"/>
</dbReference>
<organism evidence="4 5">
    <name type="scientific">Polarella glacialis</name>
    <name type="common">Dinoflagellate</name>
    <dbReference type="NCBI Taxonomy" id="89957"/>
    <lineage>
        <taxon>Eukaryota</taxon>
        <taxon>Sar</taxon>
        <taxon>Alveolata</taxon>
        <taxon>Dinophyceae</taxon>
        <taxon>Suessiales</taxon>
        <taxon>Suessiaceae</taxon>
        <taxon>Polarella</taxon>
    </lineage>
</organism>
<dbReference type="PROSITE" id="PS00678">
    <property type="entry name" value="WD_REPEATS_1"/>
    <property type="match status" value="1"/>
</dbReference>
<dbReference type="InterPro" id="IPR015943">
    <property type="entry name" value="WD40/YVTN_repeat-like_dom_sf"/>
</dbReference>
<feature type="repeat" description="WD" evidence="3">
    <location>
        <begin position="111"/>
        <end position="152"/>
    </location>
</feature>
<keyword evidence="2" id="KW-0677">Repeat</keyword>
<proteinExistence type="predicted"/>
<accession>A0A813LP09</accession>
<dbReference type="Proteomes" id="UP000626109">
    <property type="component" value="Unassembled WGS sequence"/>
</dbReference>
<dbReference type="SMART" id="SM00320">
    <property type="entry name" value="WD40"/>
    <property type="match status" value="2"/>
</dbReference>
<evidence type="ECO:0000256" key="3">
    <source>
        <dbReference type="PROSITE-ProRule" id="PRU00221"/>
    </source>
</evidence>
<comment type="caution">
    <text evidence="4">The sequence shown here is derived from an EMBL/GenBank/DDBJ whole genome shotgun (WGS) entry which is preliminary data.</text>
</comment>
<evidence type="ECO:0000256" key="2">
    <source>
        <dbReference type="ARBA" id="ARBA00022737"/>
    </source>
</evidence>
<evidence type="ECO:0000313" key="5">
    <source>
        <dbReference type="Proteomes" id="UP000626109"/>
    </source>
</evidence>
<dbReference type="PROSITE" id="PS50294">
    <property type="entry name" value="WD_REPEATS_REGION"/>
    <property type="match status" value="1"/>
</dbReference>
<sequence length="177" mass="18829">MYRAFFNVQNAFQSFLKSVTEATSGLQKKRLCCLALLVAEASCDRTARIYNARTGCIVQPLTGHGSSVRSAVFGPLSGRDSGGPPTRVLTASDDLTARIWSCPNGSCLLHLLGHSGRVNCATFSPDGCVVVTASQDMTLKLWDTSTGDLLRTLDGGEEPFVTAAFSPDGFLFSGKSK</sequence>
<dbReference type="PROSITE" id="PS50082">
    <property type="entry name" value="WD_REPEATS_2"/>
    <property type="match status" value="1"/>
</dbReference>
<dbReference type="SUPFAM" id="SSF50978">
    <property type="entry name" value="WD40 repeat-like"/>
    <property type="match status" value="1"/>
</dbReference>
<evidence type="ECO:0000313" key="4">
    <source>
        <dbReference type="EMBL" id="CAE8735879.1"/>
    </source>
</evidence>
<dbReference type="Gene3D" id="2.130.10.10">
    <property type="entry name" value="YVTN repeat-like/Quinoprotein amine dehydrogenase"/>
    <property type="match status" value="1"/>
</dbReference>
<dbReference type="InterPro" id="IPR036322">
    <property type="entry name" value="WD40_repeat_dom_sf"/>
</dbReference>
<evidence type="ECO:0000256" key="1">
    <source>
        <dbReference type="ARBA" id="ARBA00022574"/>
    </source>
</evidence>
<dbReference type="Pfam" id="PF00400">
    <property type="entry name" value="WD40"/>
    <property type="match status" value="2"/>
</dbReference>
<dbReference type="EMBL" id="CAJNNW010036599">
    <property type="protein sequence ID" value="CAE8735879.1"/>
    <property type="molecule type" value="Genomic_DNA"/>
</dbReference>
<protein>
    <submittedName>
        <fullName evidence="4">Uncharacterized protein</fullName>
    </submittedName>
</protein>
<gene>
    <name evidence="4" type="ORF">PGLA2088_LOCUS48065</name>
</gene>
<name>A0A813LP09_POLGL</name>
<reference evidence="4" key="1">
    <citation type="submission" date="2021-02" db="EMBL/GenBank/DDBJ databases">
        <authorList>
            <person name="Dougan E. K."/>
            <person name="Rhodes N."/>
            <person name="Thang M."/>
            <person name="Chan C."/>
        </authorList>
    </citation>
    <scope>NUCLEOTIDE SEQUENCE</scope>
</reference>